<dbReference type="Proteomes" id="UP000798662">
    <property type="component" value="Chromosome 3"/>
</dbReference>
<protein>
    <submittedName>
        <fullName evidence="1">Uncharacterized protein</fullName>
    </submittedName>
</protein>
<name>A0ACC3CJ93_PYRYE</name>
<keyword evidence="2" id="KW-1185">Reference proteome</keyword>
<evidence type="ECO:0000313" key="1">
    <source>
        <dbReference type="EMBL" id="KAK1869802.1"/>
    </source>
</evidence>
<comment type="caution">
    <text evidence="1">The sequence shown here is derived from an EMBL/GenBank/DDBJ whole genome shotgun (WGS) entry which is preliminary data.</text>
</comment>
<gene>
    <name evidence="1" type="ORF">I4F81_012267</name>
</gene>
<organism evidence="1 2">
    <name type="scientific">Pyropia yezoensis</name>
    <name type="common">Susabi-nori</name>
    <name type="synonym">Porphyra yezoensis</name>
    <dbReference type="NCBI Taxonomy" id="2788"/>
    <lineage>
        <taxon>Eukaryota</taxon>
        <taxon>Rhodophyta</taxon>
        <taxon>Bangiophyceae</taxon>
        <taxon>Bangiales</taxon>
        <taxon>Bangiaceae</taxon>
        <taxon>Pyropia</taxon>
    </lineage>
</organism>
<evidence type="ECO:0000313" key="2">
    <source>
        <dbReference type="Proteomes" id="UP000798662"/>
    </source>
</evidence>
<dbReference type="EMBL" id="CM020620">
    <property type="protein sequence ID" value="KAK1869802.1"/>
    <property type="molecule type" value="Genomic_DNA"/>
</dbReference>
<accession>A0ACC3CJ93</accession>
<proteinExistence type="predicted"/>
<reference evidence="1" key="1">
    <citation type="submission" date="2019-11" db="EMBL/GenBank/DDBJ databases">
        <title>Nori genome reveals adaptations in red seaweeds to the harsh intertidal environment.</title>
        <authorList>
            <person name="Wang D."/>
            <person name="Mao Y."/>
        </authorList>
    </citation>
    <scope>NUCLEOTIDE SEQUENCE</scope>
    <source>
        <tissue evidence="1">Gametophyte</tissue>
    </source>
</reference>
<sequence>MASSLAVSWVLLAACFTASFSAIAWSGGSDGCPLPLSGASAGRPVWVFPKGAGEALPMASGFGWPVGVPFGLSPGREVHARLQTSYSAAGSVAKVLCVTRQMCSSLGR</sequence>